<keyword evidence="3" id="KW-1185">Reference proteome</keyword>
<dbReference type="RefSeq" id="WP_390183803.1">
    <property type="nucleotide sequence ID" value="NZ_JAXBLX010000062.1"/>
</dbReference>
<sequence length="107" mass="13069">MLKSNKSSFTFEYFAFPVITVFFNLYYPKKNKFFIKFLYYFFYLSLLTGLEFIAVKYTKTIKYICWKWYWSTITMGISIFISRLYFKWFFINEIKPNSSTSSSPLDK</sequence>
<feature type="transmembrane region" description="Helical" evidence="1">
    <location>
        <begin position="33"/>
        <end position="55"/>
    </location>
</feature>
<keyword evidence="1" id="KW-0472">Membrane</keyword>
<evidence type="ECO:0000256" key="1">
    <source>
        <dbReference type="SAM" id="Phobius"/>
    </source>
</evidence>
<organism evidence="2 3">
    <name type="scientific">Halalkalibacter kiskunsagensis</name>
    <dbReference type="NCBI Taxonomy" id="1548599"/>
    <lineage>
        <taxon>Bacteria</taxon>
        <taxon>Bacillati</taxon>
        <taxon>Bacillota</taxon>
        <taxon>Bacilli</taxon>
        <taxon>Bacillales</taxon>
        <taxon>Bacillaceae</taxon>
        <taxon>Halalkalibacter</taxon>
    </lineage>
</organism>
<keyword evidence="1" id="KW-1133">Transmembrane helix</keyword>
<feature type="transmembrane region" description="Helical" evidence="1">
    <location>
        <begin position="67"/>
        <end position="86"/>
    </location>
</feature>
<dbReference type="EMBL" id="JBHLUX010000018">
    <property type="protein sequence ID" value="MFC0470328.1"/>
    <property type="molecule type" value="Genomic_DNA"/>
</dbReference>
<dbReference type="NCBIfam" id="NF041644">
    <property type="entry name" value="CBO0543_fam"/>
    <property type="match status" value="1"/>
</dbReference>
<protein>
    <submittedName>
        <fullName evidence="2">CBO0543 family protein</fullName>
    </submittedName>
</protein>
<comment type="caution">
    <text evidence="2">The sequence shown here is derived from an EMBL/GenBank/DDBJ whole genome shotgun (WGS) entry which is preliminary data.</text>
</comment>
<gene>
    <name evidence="2" type="ORF">ACFFHM_07250</name>
</gene>
<dbReference type="InterPro" id="IPR048147">
    <property type="entry name" value="CBO0543-like"/>
</dbReference>
<reference evidence="2 3" key="1">
    <citation type="submission" date="2024-09" db="EMBL/GenBank/DDBJ databases">
        <authorList>
            <person name="Sun Q."/>
            <person name="Mori K."/>
        </authorList>
    </citation>
    <scope>NUCLEOTIDE SEQUENCE [LARGE SCALE GENOMIC DNA]</scope>
    <source>
        <strain evidence="2 3">NCAIM B.02610</strain>
    </source>
</reference>
<keyword evidence="1" id="KW-0812">Transmembrane</keyword>
<evidence type="ECO:0000313" key="3">
    <source>
        <dbReference type="Proteomes" id="UP001589838"/>
    </source>
</evidence>
<evidence type="ECO:0000313" key="2">
    <source>
        <dbReference type="EMBL" id="MFC0470328.1"/>
    </source>
</evidence>
<feature type="transmembrane region" description="Helical" evidence="1">
    <location>
        <begin position="9"/>
        <end position="27"/>
    </location>
</feature>
<dbReference type="Proteomes" id="UP001589838">
    <property type="component" value="Unassembled WGS sequence"/>
</dbReference>
<proteinExistence type="predicted"/>
<name>A0ABV6KAI6_9BACI</name>
<accession>A0ABV6KAI6</accession>